<accession>A0A382QAQ0</accession>
<protein>
    <recommendedName>
        <fullName evidence="2">Glucose/Sorbosone dehydrogenase domain-containing protein</fullName>
    </recommendedName>
</protein>
<dbReference type="InterPro" id="IPR011042">
    <property type="entry name" value="6-blade_b-propeller_TolB-like"/>
</dbReference>
<dbReference type="Gene3D" id="2.120.10.30">
    <property type="entry name" value="TolB, C-terminal domain"/>
    <property type="match status" value="1"/>
</dbReference>
<dbReference type="SUPFAM" id="SSF63825">
    <property type="entry name" value="YWTD domain"/>
    <property type="match status" value="1"/>
</dbReference>
<feature type="non-terminal residue" evidence="1">
    <location>
        <position position="1"/>
    </location>
</feature>
<dbReference type="PANTHER" id="PTHR33546">
    <property type="entry name" value="LARGE, MULTIFUNCTIONAL SECRETED PROTEIN-RELATED"/>
    <property type="match status" value="1"/>
</dbReference>
<dbReference type="EMBL" id="UINC01113190">
    <property type="protein sequence ID" value="SVC82633.1"/>
    <property type="molecule type" value="Genomic_DNA"/>
</dbReference>
<evidence type="ECO:0000313" key="1">
    <source>
        <dbReference type="EMBL" id="SVC82633.1"/>
    </source>
</evidence>
<dbReference type="AlphaFoldDB" id="A0A382QAQ0"/>
<gene>
    <name evidence="1" type="ORF">METZ01_LOCUS335487</name>
</gene>
<dbReference type="PANTHER" id="PTHR33546:SF1">
    <property type="entry name" value="LARGE, MULTIFUNCTIONAL SECRETED PROTEIN"/>
    <property type="match status" value="1"/>
</dbReference>
<sequence length="334" mass="37058">GGIHPKRARFLGIDLQSGAKLEYIVANTRIRERFLLDQAGLTRHLTVDAHKQPLYLALSTKEYEDSKFICRGKGTIKTINNNVVCLVPASSKSEEISIVLPLAGNSPKPSQPSAKRWKRKVSLPLTESEKGNALQFEPIPLPLENPYKRGVRAAGIDFFKDGRVALVTFDGDVWIGEGLQPGSKEVRWSRYASGLHEPLGLRLREEQIFVFDRHGLWRLHDRDGNGEADYHELFCSQIDQTAETREFASALEVEKDGSFLVCKPGQTGSTIGRSSSAILRISPDGKKVTRLAHGFRQPYLGYDPVTGQIAASDQQGHYVPSTPIDFVKKGAFYG</sequence>
<reference evidence="1" key="1">
    <citation type="submission" date="2018-05" db="EMBL/GenBank/DDBJ databases">
        <authorList>
            <person name="Lanie J.A."/>
            <person name="Ng W.-L."/>
            <person name="Kazmierczak K.M."/>
            <person name="Andrzejewski T.M."/>
            <person name="Davidsen T.M."/>
            <person name="Wayne K.J."/>
            <person name="Tettelin H."/>
            <person name="Glass J.I."/>
            <person name="Rusch D."/>
            <person name="Podicherti R."/>
            <person name="Tsui H.-C.T."/>
            <person name="Winkler M.E."/>
        </authorList>
    </citation>
    <scope>NUCLEOTIDE SEQUENCE</scope>
</reference>
<name>A0A382QAQ0_9ZZZZ</name>
<feature type="non-terminal residue" evidence="1">
    <location>
        <position position="334"/>
    </location>
</feature>
<evidence type="ECO:0008006" key="2">
    <source>
        <dbReference type="Google" id="ProtNLM"/>
    </source>
</evidence>
<organism evidence="1">
    <name type="scientific">marine metagenome</name>
    <dbReference type="NCBI Taxonomy" id="408172"/>
    <lineage>
        <taxon>unclassified sequences</taxon>
        <taxon>metagenomes</taxon>
        <taxon>ecological metagenomes</taxon>
    </lineage>
</organism>
<proteinExistence type="predicted"/>